<evidence type="ECO:0000313" key="2">
    <source>
        <dbReference type="EMBL" id="TGZ77924.1"/>
    </source>
</evidence>
<keyword evidence="3" id="KW-1185">Reference proteome</keyword>
<evidence type="ECO:0000313" key="3">
    <source>
        <dbReference type="Proteomes" id="UP000298138"/>
    </source>
</evidence>
<reference evidence="2 3" key="1">
    <citation type="submission" date="2019-04" db="EMBL/GenBank/DDBJ databases">
        <title>Comparative genomics and transcriptomics to analyze fruiting body development in filamentous ascomycetes.</title>
        <authorList>
            <consortium name="DOE Joint Genome Institute"/>
            <person name="Lutkenhaus R."/>
            <person name="Traeger S."/>
            <person name="Breuer J."/>
            <person name="Kuo A."/>
            <person name="Lipzen A."/>
            <person name="Pangilinan J."/>
            <person name="Dilworth D."/>
            <person name="Sandor L."/>
            <person name="Poggeler S."/>
            <person name="Barry K."/>
            <person name="Grigoriev I.V."/>
            <person name="Nowrousian M."/>
        </authorList>
    </citation>
    <scope>NUCLEOTIDE SEQUENCE [LARGE SCALE GENOMIC DNA]</scope>
    <source>
        <strain evidence="2 3">CBS 389.68</strain>
    </source>
</reference>
<dbReference type="InParanoid" id="A0A4V3SHX8"/>
<sequence length="192" mass="22646">MERETEVRAREITRRWMLMSTFTWNRFLIKKWVRFAMDEMRSDHSATSSDLEMLSSGPRSGPLMFSPHGPCRLWTEASAEFPRSHHDRWITSFRQPACTDLQQGSYYTESHFQWVVILACGMLVIVRVTGAARVISFRASGGWSRWRHRRCTKLFSTTYEVFRLQGQLENGVKVVALQWKFKHNLRAFHWGL</sequence>
<dbReference type="Proteomes" id="UP000298138">
    <property type="component" value="Unassembled WGS sequence"/>
</dbReference>
<proteinExistence type="predicted"/>
<keyword evidence="1" id="KW-0812">Transmembrane</keyword>
<name>A0A4V3SHX8_9PEZI</name>
<evidence type="ECO:0000256" key="1">
    <source>
        <dbReference type="SAM" id="Phobius"/>
    </source>
</evidence>
<dbReference type="AlphaFoldDB" id="A0A4V3SHX8"/>
<keyword evidence="1" id="KW-0472">Membrane</keyword>
<protein>
    <submittedName>
        <fullName evidence="2">Uncharacterized protein</fullName>
    </submittedName>
</protein>
<feature type="transmembrane region" description="Helical" evidence="1">
    <location>
        <begin position="112"/>
        <end position="135"/>
    </location>
</feature>
<keyword evidence="1" id="KW-1133">Transmembrane helix</keyword>
<dbReference type="EMBL" id="ML220147">
    <property type="protein sequence ID" value="TGZ77924.1"/>
    <property type="molecule type" value="Genomic_DNA"/>
</dbReference>
<organism evidence="2 3">
    <name type="scientific">Ascodesmis nigricans</name>
    <dbReference type="NCBI Taxonomy" id="341454"/>
    <lineage>
        <taxon>Eukaryota</taxon>
        <taxon>Fungi</taxon>
        <taxon>Dikarya</taxon>
        <taxon>Ascomycota</taxon>
        <taxon>Pezizomycotina</taxon>
        <taxon>Pezizomycetes</taxon>
        <taxon>Pezizales</taxon>
        <taxon>Ascodesmidaceae</taxon>
        <taxon>Ascodesmis</taxon>
    </lineage>
</organism>
<gene>
    <name evidence="2" type="ORF">EX30DRAFT_173231</name>
</gene>
<accession>A0A4V3SHX8</accession>